<keyword evidence="1" id="KW-1133">Transmembrane helix</keyword>
<dbReference type="KEGG" id="amaq:GO499_00475"/>
<dbReference type="RefSeq" id="WP_161860334.1">
    <property type="nucleotide sequence ID" value="NZ_CP046620.1"/>
</dbReference>
<evidence type="ECO:0000313" key="4">
    <source>
        <dbReference type="Proteomes" id="UP000464495"/>
    </source>
</evidence>
<sequence>MERNRGNLEVGGHRAGPGGVLRNEGGNASVEFVLWVPVFLLVLSVIVDASFIFLNHANMWSVTRDTARRVSMHQMTASEAQAHVESSLATMGDRVSASADDSGLDIWVEVSVPMEDVDLFGVLNPLTSNELVARVTLVSEPR</sequence>
<dbReference type="Pfam" id="PF07811">
    <property type="entry name" value="TadE"/>
    <property type="match status" value="1"/>
</dbReference>
<keyword evidence="1" id="KW-0812">Transmembrane</keyword>
<protein>
    <recommendedName>
        <fullName evidence="2">TadE-like domain-containing protein</fullName>
    </recommendedName>
</protein>
<name>A0A6P1STK2_9RHOB</name>
<proteinExistence type="predicted"/>
<accession>A0A6P1STK2</accession>
<evidence type="ECO:0000259" key="2">
    <source>
        <dbReference type="Pfam" id="PF07811"/>
    </source>
</evidence>
<dbReference type="Proteomes" id="UP000464495">
    <property type="component" value="Chromosome"/>
</dbReference>
<dbReference type="InterPro" id="IPR012495">
    <property type="entry name" value="TadE-like_dom"/>
</dbReference>
<dbReference type="AlphaFoldDB" id="A0A6P1STK2"/>
<organism evidence="3 4">
    <name type="scientific">Algicella marina</name>
    <dbReference type="NCBI Taxonomy" id="2683284"/>
    <lineage>
        <taxon>Bacteria</taxon>
        <taxon>Pseudomonadati</taxon>
        <taxon>Pseudomonadota</taxon>
        <taxon>Alphaproteobacteria</taxon>
        <taxon>Rhodobacterales</taxon>
        <taxon>Paracoccaceae</taxon>
        <taxon>Algicella</taxon>
    </lineage>
</organism>
<reference evidence="3 4" key="1">
    <citation type="submission" date="2019-12" db="EMBL/GenBank/DDBJ databases">
        <title>Complete genome sequence of Algicella marina strain 9Alg 56(T) isolated from the red alga Tichocarpus crinitus.</title>
        <authorList>
            <person name="Kim S.-G."/>
            <person name="Nedashkovskaya O.I."/>
        </authorList>
    </citation>
    <scope>NUCLEOTIDE SEQUENCE [LARGE SCALE GENOMIC DNA]</scope>
    <source>
        <strain evidence="3 4">9Alg 56</strain>
    </source>
</reference>
<dbReference type="EMBL" id="CP046620">
    <property type="protein sequence ID" value="QHQ33758.1"/>
    <property type="molecule type" value="Genomic_DNA"/>
</dbReference>
<evidence type="ECO:0000256" key="1">
    <source>
        <dbReference type="SAM" id="Phobius"/>
    </source>
</evidence>
<keyword evidence="1" id="KW-0472">Membrane</keyword>
<feature type="transmembrane region" description="Helical" evidence="1">
    <location>
        <begin position="32"/>
        <end position="54"/>
    </location>
</feature>
<keyword evidence="4" id="KW-1185">Reference proteome</keyword>
<evidence type="ECO:0000313" key="3">
    <source>
        <dbReference type="EMBL" id="QHQ33758.1"/>
    </source>
</evidence>
<feature type="domain" description="TadE-like" evidence="2">
    <location>
        <begin position="26"/>
        <end position="68"/>
    </location>
</feature>
<gene>
    <name evidence="3" type="ORF">GO499_00475</name>
</gene>